<dbReference type="GO" id="GO:0046872">
    <property type="term" value="F:metal ion binding"/>
    <property type="evidence" value="ECO:0007669"/>
    <property type="project" value="UniProtKB-KW"/>
</dbReference>
<reference evidence="4 5" key="1">
    <citation type="submission" date="2017-06" db="EMBL/GenBank/DDBJ databases">
        <authorList>
            <person name="Kim H.J."/>
            <person name="Triplett B.A."/>
        </authorList>
    </citation>
    <scope>NUCLEOTIDE SEQUENCE [LARGE SCALE GENOMIC DNA]</scope>
    <source>
        <strain evidence="4 5">DSM 18704</strain>
    </source>
</reference>
<comment type="similarity">
    <text evidence="1">Belongs to the DinB family.</text>
</comment>
<dbReference type="AlphaFoldDB" id="A0A239LPV1"/>
<dbReference type="PANTHER" id="PTHR37302">
    <property type="entry name" value="SLR1116 PROTEIN"/>
    <property type="match status" value="1"/>
</dbReference>
<dbReference type="PANTHER" id="PTHR37302:SF3">
    <property type="entry name" value="DAMAGE-INDUCIBLE PROTEIN DINB"/>
    <property type="match status" value="1"/>
</dbReference>
<evidence type="ECO:0000313" key="4">
    <source>
        <dbReference type="EMBL" id="SNT32395.1"/>
    </source>
</evidence>
<dbReference type="RefSeq" id="WP_089409796.1">
    <property type="nucleotide sequence ID" value="NZ_FZOU01000007.1"/>
</dbReference>
<dbReference type="Gene3D" id="1.20.120.450">
    <property type="entry name" value="dinb family like domain"/>
    <property type="match status" value="1"/>
</dbReference>
<feature type="binding site" evidence="3">
    <location>
        <position position="130"/>
    </location>
    <ligand>
        <name>a divalent metal cation</name>
        <dbReference type="ChEBI" id="CHEBI:60240"/>
    </ligand>
</feature>
<keyword evidence="5" id="KW-1185">Reference proteome</keyword>
<dbReference type="Pfam" id="PF05163">
    <property type="entry name" value="DinB"/>
    <property type="match status" value="1"/>
</dbReference>
<name>A0A239LPV1_9BACT</name>
<feature type="binding site" evidence="3">
    <location>
        <position position="49"/>
    </location>
    <ligand>
        <name>a divalent metal cation</name>
        <dbReference type="ChEBI" id="CHEBI:60240"/>
    </ligand>
</feature>
<dbReference type="Proteomes" id="UP000198356">
    <property type="component" value="Unassembled WGS sequence"/>
</dbReference>
<protein>
    <submittedName>
        <fullName evidence="4">DinB family protein</fullName>
    </submittedName>
</protein>
<accession>A0A239LPV1</accession>
<gene>
    <name evidence="4" type="ORF">SAMN05421770_107187</name>
</gene>
<sequence>MTALTGEQLLAWVETTSTEWKSLLAAHPEALAFPCDVRETSSVAQALQHIVAVELRYAQVLADAPQSDYAAIPYGSVEEIYRTHDAAISLYRELLAREGFDWERTVEFQTRSAGTLKSSRRTILVHALMHSIRHYAQLVTLVRQHGVKPGWQMDYLFMGAARA</sequence>
<evidence type="ECO:0000256" key="3">
    <source>
        <dbReference type="PIRSR" id="PIRSR607837-1"/>
    </source>
</evidence>
<dbReference type="InterPro" id="IPR034660">
    <property type="entry name" value="DinB/YfiT-like"/>
</dbReference>
<organism evidence="4 5">
    <name type="scientific">Granulicella rosea</name>
    <dbReference type="NCBI Taxonomy" id="474952"/>
    <lineage>
        <taxon>Bacteria</taxon>
        <taxon>Pseudomonadati</taxon>
        <taxon>Acidobacteriota</taxon>
        <taxon>Terriglobia</taxon>
        <taxon>Terriglobales</taxon>
        <taxon>Acidobacteriaceae</taxon>
        <taxon>Granulicella</taxon>
    </lineage>
</organism>
<dbReference type="OrthoDB" id="119841at2"/>
<dbReference type="SUPFAM" id="SSF109854">
    <property type="entry name" value="DinB/YfiT-like putative metalloenzymes"/>
    <property type="match status" value="1"/>
</dbReference>
<feature type="binding site" evidence="3">
    <location>
        <position position="134"/>
    </location>
    <ligand>
        <name>a divalent metal cation</name>
        <dbReference type="ChEBI" id="CHEBI:60240"/>
    </ligand>
</feature>
<evidence type="ECO:0000313" key="5">
    <source>
        <dbReference type="Proteomes" id="UP000198356"/>
    </source>
</evidence>
<dbReference type="InterPro" id="IPR007837">
    <property type="entry name" value="DinB"/>
</dbReference>
<evidence type="ECO:0000256" key="2">
    <source>
        <dbReference type="ARBA" id="ARBA00022723"/>
    </source>
</evidence>
<keyword evidence="2 3" id="KW-0479">Metal-binding</keyword>
<evidence type="ECO:0000256" key="1">
    <source>
        <dbReference type="ARBA" id="ARBA00008635"/>
    </source>
</evidence>
<dbReference type="EMBL" id="FZOU01000007">
    <property type="protein sequence ID" value="SNT32395.1"/>
    <property type="molecule type" value="Genomic_DNA"/>
</dbReference>
<proteinExistence type="inferred from homology"/>